<name>A0A1E3NHL1_9ASCO</name>
<protein>
    <submittedName>
        <fullName evidence="2">Uncharacterized protein</fullName>
    </submittedName>
</protein>
<evidence type="ECO:0000256" key="1">
    <source>
        <dbReference type="SAM" id="MobiDB-lite"/>
    </source>
</evidence>
<dbReference type="AlphaFoldDB" id="A0A1E3NHL1"/>
<feature type="region of interest" description="Disordered" evidence="1">
    <location>
        <begin position="261"/>
        <end position="285"/>
    </location>
</feature>
<dbReference type="RefSeq" id="XP_019016753.1">
    <property type="nucleotide sequence ID" value="XM_019159880.1"/>
</dbReference>
<reference evidence="2 3" key="1">
    <citation type="journal article" date="2016" name="Proc. Natl. Acad. Sci. U.S.A.">
        <title>Comparative genomics of biotechnologically important yeasts.</title>
        <authorList>
            <person name="Riley R."/>
            <person name="Haridas S."/>
            <person name="Wolfe K.H."/>
            <person name="Lopes M.R."/>
            <person name="Hittinger C.T."/>
            <person name="Goeker M."/>
            <person name="Salamov A.A."/>
            <person name="Wisecaver J.H."/>
            <person name="Long T.M."/>
            <person name="Calvey C.H."/>
            <person name="Aerts A.L."/>
            <person name="Barry K.W."/>
            <person name="Choi C."/>
            <person name="Clum A."/>
            <person name="Coughlan A.Y."/>
            <person name="Deshpande S."/>
            <person name="Douglass A.P."/>
            <person name="Hanson S.J."/>
            <person name="Klenk H.-P."/>
            <person name="LaButti K.M."/>
            <person name="Lapidus A."/>
            <person name="Lindquist E.A."/>
            <person name="Lipzen A.M."/>
            <person name="Meier-Kolthoff J.P."/>
            <person name="Ohm R.A."/>
            <person name="Otillar R.P."/>
            <person name="Pangilinan J.L."/>
            <person name="Peng Y."/>
            <person name="Rokas A."/>
            <person name="Rosa C.A."/>
            <person name="Scheuner C."/>
            <person name="Sibirny A.A."/>
            <person name="Slot J.C."/>
            <person name="Stielow J.B."/>
            <person name="Sun H."/>
            <person name="Kurtzman C.P."/>
            <person name="Blackwell M."/>
            <person name="Grigoriev I.V."/>
            <person name="Jeffries T.W."/>
        </authorList>
    </citation>
    <scope>NUCLEOTIDE SEQUENCE [LARGE SCALE GENOMIC DNA]</scope>
    <source>
        <strain evidence="2 3">NRRL Y-2026</strain>
    </source>
</reference>
<evidence type="ECO:0000313" key="3">
    <source>
        <dbReference type="Proteomes" id="UP000094455"/>
    </source>
</evidence>
<sequence>MDEIHKKKVLEVPVNERNGKLKQLRFPDKTGDSKSHIHVNYAAYLEYINKNYPDLHTFDIGIDNETGPNREKIQKQLKNDFMLLNQLDIEQYEGLNSPDDIWDSLANSVYGMGFIGRYSRIATSLETGINYIFTFEDFAHIYPFLKSCQGNALLIRRLSGLKDVENKKFSSYKLYYKSQPEHSFGAANSPGVADVELERRSIYNHSFVIKPEFDNPPGTEWSYLSVDKDKVEMGNSYRRGYSYVPDTTPVELDAGLGFRHELGENSPTHETPECAEQPELETEKVLADSSHDNRRYIYEKYLFCTYKWCPGSMRIILDCIHNVVILSMTNPHFDCHESHKRKIYDIVRKLFVLNQGDIDLIDAKYATIPRRYGLAFIESWIHSEEFELARSSEYTPSFQSYNINESDQSKSWASQKNRNWVVDSFYNADSAKSNSTLTINGQGQHKRKATHVKTKQDYVAHPQRLIDLRNYGIEYWDFDIFKYDFFGNVTPRSEWEFHVNRDSDEKNREVFRFWRKQYFGISDFVRQTSNHLSIGKSFGLVSYFMANNGEHTFQKKKVHIYSFGDQLHVKQQGQIKKDFLKDIYLFTRNYDWEKFDSILFKQTSVASTLPNPDLHILPYPLNRQVQKLSETFGEAGLLGDHESQSGCVFVCSSIRTIANSDKVVICERDIKYQDIILEEWRALHRRKSMIHPSDQIWNMEPNFIQALGMMAIYDKQFLKNRHIVDRFNRLRWKSMNDQYYLKTLGDALADEGCKYRSPQINRRRLPAKPVSESEFRYVGFRVLYETNGQVETGYIFCSENKLSSSLKLMLEQRTIQEHLPMVLLVDDSKCNPEQLQEIQDKVKIVQVRSFLFGKLKSLIPFDYLLFLMRALIMENVDMDTGEKLLKKRLPPQRKKDVEFYKLEFEGRRIASNAGLVRIAVQKLCKVNSYLTRYQDAWRIGKRWGSFDLAIRASGEDKWKFLPKSLPNFDNLQFAKMLHEAGRNEKNIQLAEDVESVKLLEWAIECVKSEEQKNSCEELVAGEFRDFFELIKRTTDFV</sequence>
<evidence type="ECO:0000313" key="2">
    <source>
        <dbReference type="EMBL" id="ODQ45640.1"/>
    </source>
</evidence>
<gene>
    <name evidence="2" type="ORF">PICMEDRAFT_12099</name>
</gene>
<proteinExistence type="predicted"/>
<keyword evidence="3" id="KW-1185">Reference proteome</keyword>
<dbReference type="EMBL" id="KV454004">
    <property type="protein sequence ID" value="ODQ45640.1"/>
    <property type="molecule type" value="Genomic_DNA"/>
</dbReference>
<dbReference type="OrthoDB" id="3992489at2759"/>
<accession>A0A1E3NHL1</accession>
<dbReference type="GeneID" id="30176567"/>
<organism evidence="2 3">
    <name type="scientific">Pichia membranifaciens NRRL Y-2026</name>
    <dbReference type="NCBI Taxonomy" id="763406"/>
    <lineage>
        <taxon>Eukaryota</taxon>
        <taxon>Fungi</taxon>
        <taxon>Dikarya</taxon>
        <taxon>Ascomycota</taxon>
        <taxon>Saccharomycotina</taxon>
        <taxon>Pichiomycetes</taxon>
        <taxon>Pichiales</taxon>
        <taxon>Pichiaceae</taxon>
        <taxon>Pichia</taxon>
    </lineage>
</organism>
<dbReference type="Proteomes" id="UP000094455">
    <property type="component" value="Unassembled WGS sequence"/>
</dbReference>